<accession>A0A7R9ZTE4</accession>
<feature type="region of interest" description="Disordered" evidence="2">
    <location>
        <begin position="94"/>
        <end position="204"/>
    </location>
</feature>
<keyword evidence="1" id="KW-0175">Coiled coil</keyword>
<name>A0A7R9ZTE4_9STRA</name>
<dbReference type="Gene3D" id="1.20.5.1700">
    <property type="match status" value="1"/>
</dbReference>
<dbReference type="EMBL" id="HBEF01024367">
    <property type="protein sequence ID" value="CAD8342948.1"/>
    <property type="molecule type" value="Transcribed_RNA"/>
</dbReference>
<proteinExistence type="predicted"/>
<organism evidence="3">
    <name type="scientific">Craspedostauros australis</name>
    <dbReference type="NCBI Taxonomy" id="1486917"/>
    <lineage>
        <taxon>Eukaryota</taxon>
        <taxon>Sar</taxon>
        <taxon>Stramenopiles</taxon>
        <taxon>Ochrophyta</taxon>
        <taxon>Bacillariophyta</taxon>
        <taxon>Bacillariophyceae</taxon>
        <taxon>Bacillariophycidae</taxon>
        <taxon>Naviculales</taxon>
        <taxon>Naviculaceae</taxon>
        <taxon>Craspedostauros</taxon>
    </lineage>
</organism>
<protein>
    <submittedName>
        <fullName evidence="3">Uncharacterized protein</fullName>
    </submittedName>
</protein>
<reference evidence="3" key="1">
    <citation type="submission" date="2021-01" db="EMBL/GenBank/DDBJ databases">
        <authorList>
            <person name="Corre E."/>
            <person name="Pelletier E."/>
            <person name="Niang G."/>
            <person name="Scheremetjew M."/>
            <person name="Finn R."/>
            <person name="Kale V."/>
            <person name="Holt S."/>
            <person name="Cochrane G."/>
            <person name="Meng A."/>
            <person name="Brown T."/>
            <person name="Cohen L."/>
        </authorList>
    </citation>
    <scope>NUCLEOTIDE SEQUENCE</scope>
    <source>
        <strain evidence="3">CCMP3328</strain>
    </source>
</reference>
<gene>
    <name evidence="3" type="ORF">CAUS1442_LOCUS15083</name>
</gene>
<evidence type="ECO:0000256" key="1">
    <source>
        <dbReference type="SAM" id="Coils"/>
    </source>
</evidence>
<sequence length="222" mass="24980">MQKVRRDKAEVQIEQLLDRIDECEEEMVRMRQSHADEVKGLQSKIDSLATATVSTSSTDASSSDEVAALKKELAQSRKQVESLKRSKQEIIESYEQLMNEGDEEEEEAAEPKRKRIQQNEDEENGRGSRSNGGRSRKGKQRENNKAPLQVLSNNVGVPEDPTDALMEKSGDDPQWLFPKIPSMQDGNSGKYKRPVGRAPLGREWDGSVGAWRKYRKTAFGSA</sequence>
<dbReference type="AlphaFoldDB" id="A0A7R9ZTE4"/>
<evidence type="ECO:0000313" key="3">
    <source>
        <dbReference type="EMBL" id="CAD8342948.1"/>
    </source>
</evidence>
<evidence type="ECO:0000256" key="2">
    <source>
        <dbReference type="SAM" id="MobiDB-lite"/>
    </source>
</evidence>
<feature type="coiled-coil region" evidence="1">
    <location>
        <begin position="6"/>
        <end position="33"/>
    </location>
</feature>